<keyword evidence="4" id="KW-1185">Reference proteome</keyword>
<dbReference type="GO" id="GO:0006281">
    <property type="term" value="P:DNA repair"/>
    <property type="evidence" value="ECO:0007669"/>
    <property type="project" value="InterPro"/>
</dbReference>
<dbReference type="AlphaFoldDB" id="A0A1I5CVG0"/>
<dbReference type="GO" id="GO:0003677">
    <property type="term" value="F:DNA binding"/>
    <property type="evidence" value="ECO:0007669"/>
    <property type="project" value="InterPro"/>
</dbReference>
<gene>
    <name evidence="3" type="ORF">SAMN05216386_2156</name>
</gene>
<dbReference type="PANTHER" id="PTHR21180">
    <property type="entry name" value="ENDONUCLEASE/EXONUCLEASE/PHOSPHATASE FAMILY DOMAIN-CONTAINING PROTEIN 1"/>
    <property type="match status" value="1"/>
</dbReference>
<evidence type="ECO:0000259" key="2">
    <source>
        <dbReference type="SMART" id="SM00278"/>
    </source>
</evidence>
<dbReference type="InterPro" id="IPR010994">
    <property type="entry name" value="RuvA_2-like"/>
</dbReference>
<dbReference type="GO" id="GO:0015627">
    <property type="term" value="C:type II protein secretion system complex"/>
    <property type="evidence" value="ECO:0007669"/>
    <property type="project" value="TreeGrafter"/>
</dbReference>
<reference evidence="4" key="1">
    <citation type="submission" date="2016-10" db="EMBL/GenBank/DDBJ databases">
        <authorList>
            <person name="Varghese N."/>
        </authorList>
    </citation>
    <scope>NUCLEOTIDE SEQUENCE [LARGE SCALE GENOMIC DNA]</scope>
    <source>
        <strain evidence="4">Nsp8</strain>
    </source>
</reference>
<dbReference type="OrthoDB" id="8687931at2"/>
<dbReference type="RefSeq" id="WP_074797253.1">
    <property type="nucleotide sequence ID" value="NZ_FOVJ01000004.1"/>
</dbReference>
<organism evidence="3 4">
    <name type="scientific">Nitrosospira briensis</name>
    <dbReference type="NCBI Taxonomy" id="35799"/>
    <lineage>
        <taxon>Bacteria</taxon>
        <taxon>Pseudomonadati</taxon>
        <taxon>Pseudomonadota</taxon>
        <taxon>Betaproteobacteria</taxon>
        <taxon>Nitrosomonadales</taxon>
        <taxon>Nitrosomonadaceae</taxon>
        <taxon>Nitrosospira</taxon>
    </lineage>
</organism>
<dbReference type="SMART" id="SM00278">
    <property type="entry name" value="HhH1"/>
    <property type="match status" value="2"/>
</dbReference>
<feature type="chain" id="PRO_5010267869" evidence="1">
    <location>
        <begin position="21"/>
        <end position="97"/>
    </location>
</feature>
<dbReference type="InterPro" id="IPR003583">
    <property type="entry name" value="Hlx-hairpin-Hlx_DNA-bd_motif"/>
</dbReference>
<dbReference type="Proteomes" id="UP000183107">
    <property type="component" value="Unassembled WGS sequence"/>
</dbReference>
<dbReference type="Gene3D" id="1.10.150.320">
    <property type="entry name" value="Photosystem II 12 kDa extrinsic protein"/>
    <property type="match status" value="1"/>
</dbReference>
<evidence type="ECO:0000313" key="4">
    <source>
        <dbReference type="Proteomes" id="UP000183107"/>
    </source>
</evidence>
<evidence type="ECO:0000256" key="1">
    <source>
        <dbReference type="SAM" id="SignalP"/>
    </source>
</evidence>
<feature type="domain" description="Helix-hairpin-helix DNA-binding motif class 1" evidence="2">
    <location>
        <begin position="30"/>
        <end position="49"/>
    </location>
</feature>
<dbReference type="Pfam" id="PF12836">
    <property type="entry name" value="HHH_3"/>
    <property type="match status" value="1"/>
</dbReference>
<sequence>MNKVFLLLVMFFAFTGPAYAVVNINTATQAELETLQGIGPAKAKAIIHHRKKKGSFKSPGNLEDVKGIGPATMKRLRKDITVGGTTTLKKESRSAIR</sequence>
<dbReference type="PANTHER" id="PTHR21180:SF32">
    <property type="entry name" value="ENDONUCLEASE_EXONUCLEASE_PHOSPHATASE FAMILY DOMAIN-CONTAINING PROTEIN 1"/>
    <property type="match status" value="1"/>
</dbReference>
<dbReference type="NCBIfam" id="TIGR00426">
    <property type="entry name" value="competence protein ComEA helix-hairpin-helix repeat region"/>
    <property type="match status" value="1"/>
</dbReference>
<dbReference type="SUPFAM" id="SSF47781">
    <property type="entry name" value="RuvA domain 2-like"/>
    <property type="match status" value="1"/>
</dbReference>
<feature type="domain" description="Helix-hairpin-helix DNA-binding motif class 1" evidence="2">
    <location>
        <begin position="60"/>
        <end position="79"/>
    </location>
</feature>
<dbReference type="InterPro" id="IPR051675">
    <property type="entry name" value="Endo/Exo/Phosphatase_dom_1"/>
</dbReference>
<evidence type="ECO:0000313" key="3">
    <source>
        <dbReference type="EMBL" id="SFN90846.1"/>
    </source>
</evidence>
<keyword evidence="1" id="KW-0732">Signal</keyword>
<dbReference type="GO" id="GO:0015628">
    <property type="term" value="P:protein secretion by the type II secretion system"/>
    <property type="evidence" value="ECO:0007669"/>
    <property type="project" value="TreeGrafter"/>
</dbReference>
<feature type="signal peptide" evidence="1">
    <location>
        <begin position="1"/>
        <end position="20"/>
    </location>
</feature>
<protein>
    <submittedName>
        <fullName evidence="3">Competence protein ComEA</fullName>
    </submittedName>
</protein>
<accession>A0A1I5CVG0</accession>
<dbReference type="InterPro" id="IPR004509">
    <property type="entry name" value="Competence_ComEA_HhH"/>
</dbReference>
<proteinExistence type="predicted"/>
<name>A0A1I5CVG0_9PROT</name>
<dbReference type="EMBL" id="FOVJ01000004">
    <property type="protein sequence ID" value="SFN90846.1"/>
    <property type="molecule type" value="Genomic_DNA"/>
</dbReference>